<dbReference type="PANTHER" id="PTHR43674">
    <property type="entry name" value="NITRILASE C965.09-RELATED"/>
    <property type="match status" value="1"/>
</dbReference>
<organism evidence="3 4">
    <name type="scientific">Citrus sinensis</name>
    <name type="common">Sweet orange</name>
    <name type="synonym">Citrus aurantium var. sinensis</name>
    <dbReference type="NCBI Taxonomy" id="2711"/>
    <lineage>
        <taxon>Eukaryota</taxon>
        <taxon>Viridiplantae</taxon>
        <taxon>Streptophyta</taxon>
        <taxon>Embryophyta</taxon>
        <taxon>Tracheophyta</taxon>
        <taxon>Spermatophyta</taxon>
        <taxon>Magnoliopsida</taxon>
        <taxon>eudicotyledons</taxon>
        <taxon>Gunneridae</taxon>
        <taxon>Pentapetalae</taxon>
        <taxon>rosids</taxon>
        <taxon>malvids</taxon>
        <taxon>Sapindales</taxon>
        <taxon>Rutaceae</taxon>
        <taxon>Aurantioideae</taxon>
        <taxon>Citrus</taxon>
    </lineage>
</organism>
<dbReference type="EMBL" id="KK784954">
    <property type="protein sequence ID" value="KDO58119.1"/>
    <property type="molecule type" value="Genomic_DNA"/>
</dbReference>
<dbReference type="SMR" id="A0A067ESH4"/>
<proteinExistence type="predicted"/>
<dbReference type="Gene3D" id="3.60.110.10">
    <property type="entry name" value="Carbon-nitrogen hydrolase"/>
    <property type="match status" value="1"/>
</dbReference>
<sequence length="198" mass="22601">MEKGKRREVVVSALQFACTDDVSTNLATAERLVRAAHGKGANIILIQELFEGYYFCQAQREDFFQRAKPYKDHPTILKMQELAKELGVVMPVSFFEEANNAHYNSIAIIDADGSDLGLYRKSHIPDGPGYQEKFYFNPGDTGFKVGAWNNLNLNLICFFDLIFDDDFPSRLDFPLPFLNRFSKLNLQKLELVRGSIDF</sequence>
<name>A0A067ESH4_CITSI</name>
<keyword evidence="1" id="KW-0378">Hydrolase</keyword>
<dbReference type="GO" id="GO:0016811">
    <property type="term" value="F:hydrolase activity, acting on carbon-nitrogen (but not peptide) bonds, in linear amides"/>
    <property type="evidence" value="ECO:0007669"/>
    <property type="project" value="UniProtKB-ARBA"/>
</dbReference>
<dbReference type="PROSITE" id="PS50263">
    <property type="entry name" value="CN_HYDROLASE"/>
    <property type="match status" value="1"/>
</dbReference>
<dbReference type="SUPFAM" id="SSF56317">
    <property type="entry name" value="Carbon-nitrogen hydrolase"/>
    <property type="match status" value="1"/>
</dbReference>
<dbReference type="InterPro" id="IPR050345">
    <property type="entry name" value="Aliph_Amidase/BUP"/>
</dbReference>
<feature type="domain" description="CN hydrolase" evidence="2">
    <location>
        <begin position="9"/>
        <end position="198"/>
    </location>
</feature>
<dbReference type="Proteomes" id="UP000027120">
    <property type="component" value="Unassembled WGS sequence"/>
</dbReference>
<dbReference type="AlphaFoldDB" id="A0A067ESH4"/>
<keyword evidence="4" id="KW-1185">Reference proteome</keyword>
<dbReference type="PANTHER" id="PTHR43674:SF2">
    <property type="entry name" value="BETA-UREIDOPROPIONASE"/>
    <property type="match status" value="1"/>
</dbReference>
<gene>
    <name evidence="3" type="ORF">CISIN_1g022174mg</name>
</gene>
<dbReference type="Pfam" id="PF00795">
    <property type="entry name" value="CN_hydrolase"/>
    <property type="match status" value="1"/>
</dbReference>
<evidence type="ECO:0000256" key="1">
    <source>
        <dbReference type="ARBA" id="ARBA00022801"/>
    </source>
</evidence>
<evidence type="ECO:0000313" key="4">
    <source>
        <dbReference type="Proteomes" id="UP000027120"/>
    </source>
</evidence>
<dbReference type="InterPro" id="IPR003010">
    <property type="entry name" value="C-N_Hydrolase"/>
</dbReference>
<dbReference type="InterPro" id="IPR036526">
    <property type="entry name" value="C-N_Hydrolase_sf"/>
</dbReference>
<accession>A0A067ESH4</accession>
<evidence type="ECO:0000259" key="2">
    <source>
        <dbReference type="PROSITE" id="PS50263"/>
    </source>
</evidence>
<protein>
    <recommendedName>
        <fullName evidence="2">CN hydrolase domain-containing protein</fullName>
    </recommendedName>
</protein>
<reference evidence="3 4" key="1">
    <citation type="submission" date="2014-04" db="EMBL/GenBank/DDBJ databases">
        <authorList>
            <consortium name="International Citrus Genome Consortium"/>
            <person name="Gmitter F."/>
            <person name="Chen C."/>
            <person name="Farmerie W."/>
            <person name="Harkins T."/>
            <person name="Desany B."/>
            <person name="Mohiuddin M."/>
            <person name="Kodira C."/>
            <person name="Borodovsky M."/>
            <person name="Lomsadze A."/>
            <person name="Burns P."/>
            <person name="Jenkins J."/>
            <person name="Prochnik S."/>
            <person name="Shu S."/>
            <person name="Chapman J."/>
            <person name="Pitluck S."/>
            <person name="Schmutz J."/>
            <person name="Rokhsar D."/>
        </authorList>
    </citation>
    <scope>NUCLEOTIDE SEQUENCE</scope>
</reference>
<evidence type="ECO:0000313" key="3">
    <source>
        <dbReference type="EMBL" id="KDO58119.1"/>
    </source>
</evidence>